<dbReference type="AlphaFoldDB" id="A0A836CMJ9"/>
<evidence type="ECO:0000313" key="3">
    <source>
        <dbReference type="Proteomes" id="UP000664859"/>
    </source>
</evidence>
<accession>A0A836CMJ9</accession>
<feature type="chain" id="PRO_5032269400" evidence="1">
    <location>
        <begin position="29"/>
        <end position="240"/>
    </location>
</feature>
<comment type="caution">
    <text evidence="2">The sequence shown here is derived from an EMBL/GenBank/DDBJ whole genome shotgun (WGS) entry which is preliminary data.</text>
</comment>
<dbReference type="OrthoDB" id="40334at2759"/>
<name>A0A836CMJ9_9STRA</name>
<reference evidence="2" key="1">
    <citation type="submission" date="2021-02" db="EMBL/GenBank/DDBJ databases">
        <title>First Annotated Genome of the Yellow-green Alga Tribonema minus.</title>
        <authorList>
            <person name="Mahan K.M."/>
        </authorList>
    </citation>
    <scope>NUCLEOTIDE SEQUENCE</scope>
    <source>
        <strain evidence="2">UTEX B ZZ1240</strain>
    </source>
</reference>
<dbReference type="Pfam" id="PF13911">
    <property type="entry name" value="AhpC-TSA_2"/>
    <property type="match status" value="1"/>
</dbReference>
<dbReference type="PANTHER" id="PTHR28630:SF3">
    <property type="entry name" value="PEROXIREDOXIN-LIKE 2C"/>
    <property type="match status" value="1"/>
</dbReference>
<protein>
    <submittedName>
        <fullName evidence="2">Uncharacterized protein</fullName>
    </submittedName>
</protein>
<feature type="signal peptide" evidence="1">
    <location>
        <begin position="1"/>
        <end position="28"/>
    </location>
</feature>
<dbReference type="PANTHER" id="PTHR28630">
    <property type="match status" value="1"/>
</dbReference>
<sequence>MPSSSRPRTSSWLLLLLSLSPAASSAWAFVPSAPAFGRALGPSSLRLATSESPAADAAATSGSDAVSYETLQELRLFRAADGTQVALGSLWGEHDTAVVAFLRLKKDWAPRLDWSKLIVVGIGTPDKAAKFGKALDFPIKLLYCDPDTSAYTATGMIYGTGEGYLSFQTLTSCGTRTRPHMDEAMRRYIKIDPDKPEYVNQQGGVLAFKGRELAFVHRDQGPGMHADLPDVLEAIGQSAW</sequence>
<evidence type="ECO:0000256" key="1">
    <source>
        <dbReference type="SAM" id="SignalP"/>
    </source>
</evidence>
<proteinExistence type="predicted"/>
<keyword evidence="3" id="KW-1185">Reference proteome</keyword>
<dbReference type="InterPro" id="IPR032801">
    <property type="entry name" value="PXL2A/B/C"/>
</dbReference>
<dbReference type="EMBL" id="JAFCMP010000010">
    <property type="protein sequence ID" value="KAG5192100.1"/>
    <property type="molecule type" value="Genomic_DNA"/>
</dbReference>
<keyword evidence="1" id="KW-0732">Signal</keyword>
<gene>
    <name evidence="2" type="ORF">JKP88DRAFT_352045</name>
</gene>
<dbReference type="Proteomes" id="UP000664859">
    <property type="component" value="Unassembled WGS sequence"/>
</dbReference>
<organism evidence="2 3">
    <name type="scientific">Tribonema minus</name>
    <dbReference type="NCBI Taxonomy" id="303371"/>
    <lineage>
        <taxon>Eukaryota</taxon>
        <taxon>Sar</taxon>
        <taxon>Stramenopiles</taxon>
        <taxon>Ochrophyta</taxon>
        <taxon>PX clade</taxon>
        <taxon>Xanthophyceae</taxon>
        <taxon>Tribonematales</taxon>
        <taxon>Tribonemataceae</taxon>
        <taxon>Tribonema</taxon>
    </lineage>
</organism>
<evidence type="ECO:0000313" key="2">
    <source>
        <dbReference type="EMBL" id="KAG5192100.1"/>
    </source>
</evidence>